<gene>
    <name evidence="5" type="ORF">BCR36DRAFT_361314</name>
</gene>
<dbReference type="Proteomes" id="UP000193719">
    <property type="component" value="Unassembled WGS sequence"/>
</dbReference>
<dbReference type="PROSITE" id="PS50102">
    <property type="entry name" value="RRM"/>
    <property type="match status" value="1"/>
</dbReference>
<dbReference type="SMART" id="SM00360">
    <property type="entry name" value="RRM"/>
    <property type="match status" value="1"/>
</dbReference>
<dbReference type="Gene3D" id="3.30.70.330">
    <property type="match status" value="1"/>
</dbReference>
<dbReference type="AlphaFoldDB" id="A0A1Y1UYD1"/>
<proteinExistence type="predicted"/>
<feature type="compositionally biased region" description="Basic residues" evidence="3">
    <location>
        <begin position="14"/>
        <end position="23"/>
    </location>
</feature>
<dbReference type="OrthoDB" id="346839at2759"/>
<comment type="caution">
    <text evidence="5">The sequence shown here is derived from an EMBL/GenBank/DDBJ whole genome shotgun (WGS) entry which is preliminary data.</text>
</comment>
<dbReference type="STRING" id="1754191.A0A1Y1UYD1"/>
<evidence type="ECO:0000256" key="1">
    <source>
        <dbReference type="ARBA" id="ARBA00022884"/>
    </source>
</evidence>
<accession>A0A1Y1UYD1</accession>
<dbReference type="Pfam" id="PF13865">
    <property type="entry name" value="FoP_duplication"/>
    <property type="match status" value="1"/>
</dbReference>
<feature type="region of interest" description="Disordered" evidence="3">
    <location>
        <begin position="1"/>
        <end position="56"/>
    </location>
</feature>
<dbReference type="EMBL" id="MCFH01000054">
    <property type="protein sequence ID" value="ORX43269.1"/>
    <property type="molecule type" value="Genomic_DNA"/>
</dbReference>
<dbReference type="InterPro" id="IPR025715">
    <property type="entry name" value="FoP_C"/>
</dbReference>
<dbReference type="InterPro" id="IPR012677">
    <property type="entry name" value="Nucleotide-bd_a/b_plait_sf"/>
</dbReference>
<feature type="compositionally biased region" description="Acidic residues" evidence="3">
    <location>
        <begin position="174"/>
        <end position="186"/>
    </location>
</feature>
<dbReference type="GO" id="GO:0003729">
    <property type="term" value="F:mRNA binding"/>
    <property type="evidence" value="ECO:0007669"/>
    <property type="project" value="TreeGrafter"/>
</dbReference>
<dbReference type="InterPro" id="IPR000504">
    <property type="entry name" value="RRM_dom"/>
</dbReference>
<dbReference type="SMART" id="SM01218">
    <property type="entry name" value="FoP_duplication"/>
    <property type="match status" value="1"/>
</dbReference>
<evidence type="ECO:0000256" key="3">
    <source>
        <dbReference type="SAM" id="MobiDB-lite"/>
    </source>
</evidence>
<reference evidence="5 6" key="2">
    <citation type="submission" date="2016-08" db="EMBL/GenBank/DDBJ databases">
        <title>Pervasive Adenine N6-methylation of Active Genes in Fungi.</title>
        <authorList>
            <consortium name="DOE Joint Genome Institute"/>
            <person name="Mondo S.J."/>
            <person name="Dannebaum R.O."/>
            <person name="Kuo R.C."/>
            <person name="Labutti K."/>
            <person name="Haridas S."/>
            <person name="Kuo A."/>
            <person name="Salamov A."/>
            <person name="Ahrendt S.R."/>
            <person name="Lipzen A."/>
            <person name="Sullivan W."/>
            <person name="Andreopoulos W.B."/>
            <person name="Clum A."/>
            <person name="Lindquist E."/>
            <person name="Daum C."/>
            <person name="Ramamoorthy G.K."/>
            <person name="Gryganskyi A."/>
            <person name="Culley D."/>
            <person name="Magnuson J.K."/>
            <person name="James T.Y."/>
            <person name="O'Malley M.A."/>
            <person name="Stajich J.E."/>
            <person name="Spatafora J.W."/>
            <person name="Visel A."/>
            <person name="Grigoriev I.V."/>
        </authorList>
    </citation>
    <scope>NUCLEOTIDE SEQUENCE [LARGE SCALE GENOMIC DNA]</scope>
    <source>
        <strain evidence="6">finn</strain>
    </source>
</reference>
<dbReference type="PANTHER" id="PTHR19965">
    <property type="entry name" value="RNA AND EXPORT FACTOR BINDING PROTEIN"/>
    <property type="match status" value="1"/>
</dbReference>
<dbReference type="GO" id="GO:0005634">
    <property type="term" value="C:nucleus"/>
    <property type="evidence" value="ECO:0007669"/>
    <property type="project" value="TreeGrafter"/>
</dbReference>
<feature type="compositionally biased region" description="Basic residues" evidence="3">
    <location>
        <begin position="146"/>
        <end position="162"/>
    </location>
</feature>
<keyword evidence="6" id="KW-1185">Reference proteome</keyword>
<dbReference type="InterPro" id="IPR051229">
    <property type="entry name" value="ALYREF_mRNA_export"/>
</dbReference>
<feature type="compositionally biased region" description="Polar residues" evidence="3">
    <location>
        <begin position="36"/>
        <end position="45"/>
    </location>
</feature>
<name>A0A1Y1UYD1_9FUNG</name>
<protein>
    <submittedName>
        <fullName evidence="5">RNA-binding domain-containing protein</fullName>
    </submittedName>
</protein>
<evidence type="ECO:0000256" key="2">
    <source>
        <dbReference type="PROSITE-ProRule" id="PRU00176"/>
    </source>
</evidence>
<dbReference type="Pfam" id="PF00076">
    <property type="entry name" value="RRM_1"/>
    <property type="match status" value="1"/>
</dbReference>
<reference evidence="5 6" key="1">
    <citation type="submission" date="2016-08" db="EMBL/GenBank/DDBJ databases">
        <title>Genomes of anaerobic fungi encode conserved fungal cellulosomes for biomass hydrolysis.</title>
        <authorList>
            <consortium name="DOE Joint Genome Institute"/>
            <person name="Haitjema C.H."/>
            <person name="Gilmore S.P."/>
            <person name="Henske J.K."/>
            <person name="Solomon K.V."/>
            <person name="De Groot R."/>
            <person name="Kuo A."/>
            <person name="Mondo S.J."/>
            <person name="Salamov A.A."/>
            <person name="Labutti K."/>
            <person name="Zhao Z."/>
            <person name="Chiniquy J."/>
            <person name="Barry K."/>
            <person name="Brewer H.M."/>
            <person name="Purvine S.O."/>
            <person name="Wright A.T."/>
            <person name="Boxma B."/>
            <person name="Van Alen T."/>
            <person name="Hackstein J.H."/>
            <person name="Baker S.E."/>
            <person name="Grigoriev I.V."/>
            <person name="O'Malley M.A."/>
        </authorList>
    </citation>
    <scope>NUCLEOTIDE SEQUENCE [LARGE SCALE GENOMIC DNA]</scope>
    <source>
        <strain evidence="6">finn</strain>
    </source>
</reference>
<evidence type="ECO:0000313" key="6">
    <source>
        <dbReference type="Proteomes" id="UP000193719"/>
    </source>
</evidence>
<dbReference type="GO" id="GO:0006406">
    <property type="term" value="P:mRNA export from nucleus"/>
    <property type="evidence" value="ECO:0007669"/>
    <property type="project" value="TreeGrafter"/>
</dbReference>
<dbReference type="SUPFAM" id="SSF54928">
    <property type="entry name" value="RNA-binding domain, RBD"/>
    <property type="match status" value="1"/>
</dbReference>
<dbReference type="PANTHER" id="PTHR19965:SF35">
    <property type="entry name" value="RNA ANNEALING PROTEIN YRA1"/>
    <property type="match status" value="1"/>
</dbReference>
<feature type="region of interest" description="Disordered" evidence="3">
    <location>
        <begin position="140"/>
        <end position="186"/>
    </location>
</feature>
<evidence type="ECO:0000259" key="4">
    <source>
        <dbReference type="PROSITE" id="PS50102"/>
    </source>
</evidence>
<feature type="domain" description="RRM" evidence="4">
    <location>
        <begin position="57"/>
        <end position="134"/>
    </location>
</feature>
<organism evidence="5 6">
    <name type="scientific">Piromyces finnis</name>
    <dbReference type="NCBI Taxonomy" id="1754191"/>
    <lineage>
        <taxon>Eukaryota</taxon>
        <taxon>Fungi</taxon>
        <taxon>Fungi incertae sedis</taxon>
        <taxon>Chytridiomycota</taxon>
        <taxon>Chytridiomycota incertae sedis</taxon>
        <taxon>Neocallimastigomycetes</taxon>
        <taxon>Neocallimastigales</taxon>
        <taxon>Neocallimastigaceae</taxon>
        <taxon>Piromyces</taxon>
    </lineage>
</organism>
<evidence type="ECO:0000313" key="5">
    <source>
        <dbReference type="EMBL" id="ORX43269.1"/>
    </source>
</evidence>
<dbReference type="InterPro" id="IPR035979">
    <property type="entry name" value="RBD_domain_sf"/>
</dbReference>
<keyword evidence="1 2" id="KW-0694">RNA-binding</keyword>
<sequence>MERIGMSLDEIISKKKNNRRRNQRRDGNNGSRRISNKISTLNSRRGNNHKGKRDDGSKIMISNLEYKVTEKDLRELFNDIGPIRSVSLNFDHNGRSKGSGQVVFVRKADAKRASDKYNNVTLDGRAMKIEIVLSSAAAAAVSSSRQGRRGGPRNGRRNNRFNKSKEPQKSAEQLDAEMDAYMATDD</sequence>